<dbReference type="EMBL" id="JALLPJ020000837">
    <property type="protein sequence ID" value="KAL3781608.1"/>
    <property type="molecule type" value="Genomic_DNA"/>
</dbReference>
<comment type="caution">
    <text evidence="1">The sequence shown here is derived from an EMBL/GenBank/DDBJ whole genome shotgun (WGS) entry which is preliminary data.</text>
</comment>
<dbReference type="AlphaFoldDB" id="A0ABD3P2A3"/>
<reference evidence="1 2" key="1">
    <citation type="submission" date="2024-10" db="EMBL/GenBank/DDBJ databases">
        <title>Updated reference genomes for cyclostephanoid diatoms.</title>
        <authorList>
            <person name="Roberts W.R."/>
            <person name="Alverson A.J."/>
        </authorList>
    </citation>
    <scope>NUCLEOTIDE SEQUENCE [LARGE SCALE GENOMIC DNA]</scope>
    <source>
        <strain evidence="1 2">AJA010-31</strain>
    </source>
</reference>
<proteinExistence type="predicted"/>
<name>A0ABD3P2A3_9STRA</name>
<organism evidence="1 2">
    <name type="scientific">Cyclotella atomus</name>
    <dbReference type="NCBI Taxonomy" id="382360"/>
    <lineage>
        <taxon>Eukaryota</taxon>
        <taxon>Sar</taxon>
        <taxon>Stramenopiles</taxon>
        <taxon>Ochrophyta</taxon>
        <taxon>Bacillariophyta</taxon>
        <taxon>Coscinodiscophyceae</taxon>
        <taxon>Thalassiosirophycidae</taxon>
        <taxon>Stephanodiscales</taxon>
        <taxon>Stephanodiscaceae</taxon>
        <taxon>Cyclotella</taxon>
    </lineage>
</organism>
<keyword evidence="2" id="KW-1185">Reference proteome</keyword>
<protein>
    <submittedName>
        <fullName evidence="1">Uncharacterized protein</fullName>
    </submittedName>
</protein>
<evidence type="ECO:0000313" key="2">
    <source>
        <dbReference type="Proteomes" id="UP001530400"/>
    </source>
</evidence>
<gene>
    <name evidence="1" type="ORF">ACHAWO_009602</name>
</gene>
<sequence>MFTFHFLEVRSVVLWREVLFAPPPPPPSPTFKYNDSLDMMNLLQLLLVSSISLTGAISPKSGFASRPQLSITIRDGNFTDLDGLEPTITWENSAFVNDVNIRYGIDLSARTTNLSSLPRRIWSRASRIFADRFALSARLDMNVQCMDTIDFELDGEDEDNDIKMRVMGWATAARGVGMKSGGRVTFVEFTKGFDNDGNRITVNPRYYLDQRRGDVVMTYDANDTLVKVIASEDDQTVTISQKLNDENMISPTISRDGSLSLAWDRKLSEDSSVRTTLNPNRSVEVEWRDAAWTANVNFPMDQNDLTGATVHIKRDVKF</sequence>
<evidence type="ECO:0000313" key="1">
    <source>
        <dbReference type="EMBL" id="KAL3781608.1"/>
    </source>
</evidence>
<accession>A0ABD3P2A3</accession>
<dbReference type="Proteomes" id="UP001530400">
    <property type="component" value="Unassembled WGS sequence"/>
</dbReference>